<keyword evidence="3" id="KW-1185">Reference proteome</keyword>
<sequence length="273" mass="30877">MIWLEISKWIGYNQKKLFTKRSTGMKKYSLIIFCFIVFSMFQVVWAEDNIMEEASTLGNKEIVTQTENKGEGSKLEIKDEKLPLDFYEAKSSVEIQVTEQNMTSVAEEKKSTASKKAESKKATTQKVIVNNKGYLQFIAKKNPKLSAQQRELIVSSVEKAAKKYNVRSSMIMAVMWKESTFQPNTKTGPCHGLMQLHQSYCGLSKSEIYDIEKNILQGTRELASNLKKYGGNEVMALTAYNVGVGNVARGNYQTVYAKNVLAKEQNIIAFARK</sequence>
<dbReference type="STRING" id="546269.HMPREF0389_01513"/>
<dbReference type="EMBL" id="CP002390">
    <property type="protein sequence ID" value="EFE27595.1"/>
    <property type="molecule type" value="Genomic_DNA"/>
</dbReference>
<protein>
    <submittedName>
        <fullName evidence="2">Transglycosylase SLT domain protein</fullName>
    </submittedName>
</protein>
<dbReference type="KEGG" id="faa:HMPREF0389_01513"/>
<dbReference type="CDD" id="cd00254">
    <property type="entry name" value="LT-like"/>
    <property type="match status" value="1"/>
</dbReference>
<name>D6GTS4_FILAD</name>
<feature type="domain" description="Transglycosylase SLT" evidence="1">
    <location>
        <begin position="157"/>
        <end position="251"/>
    </location>
</feature>
<dbReference type="Proteomes" id="UP000007468">
    <property type="component" value="Chromosome"/>
</dbReference>
<proteinExistence type="predicted"/>
<dbReference type="SUPFAM" id="SSF53955">
    <property type="entry name" value="Lysozyme-like"/>
    <property type="match status" value="1"/>
</dbReference>
<evidence type="ECO:0000259" key="1">
    <source>
        <dbReference type="Pfam" id="PF01464"/>
    </source>
</evidence>
<dbReference type="Pfam" id="PF01464">
    <property type="entry name" value="SLT"/>
    <property type="match status" value="1"/>
</dbReference>
<gene>
    <name evidence="2" type="ordered locus">HMPREF0389_01513</name>
</gene>
<organism evidence="2 3">
    <name type="scientific">Filifactor alocis (strain ATCC 35896 / CCUG 47790 / D40 B5)</name>
    <name type="common">Fusobacterium alocis</name>
    <dbReference type="NCBI Taxonomy" id="546269"/>
    <lineage>
        <taxon>Bacteria</taxon>
        <taxon>Bacillati</taxon>
        <taxon>Bacillota</taxon>
        <taxon>Clostridia</taxon>
        <taxon>Peptostreptococcales</taxon>
        <taxon>Filifactoraceae</taxon>
        <taxon>Filifactor</taxon>
    </lineage>
</organism>
<dbReference type="Gene3D" id="1.10.530.10">
    <property type="match status" value="1"/>
</dbReference>
<reference evidence="3" key="1">
    <citation type="submission" date="2010-12" db="EMBL/GenBank/DDBJ databases">
        <title>The genome sequence of Filifactor alocis strain ATCC 35896.</title>
        <authorList>
            <consortium name="The Broad Institute Genome Sequencing Platform"/>
            <person name="Ward D."/>
            <person name="Earl A."/>
            <person name="Feldgarden M."/>
            <person name="Young S.K."/>
            <person name="Gargeya S."/>
            <person name="Zeng Q."/>
            <person name="Alvarado L."/>
            <person name="Berlin A."/>
            <person name="Bochicchio J."/>
            <person name="Chapman S.B."/>
            <person name="Chen Z."/>
            <person name="Freedman E."/>
            <person name="Gellesch M."/>
            <person name="Goldberg J."/>
            <person name="Griggs A."/>
            <person name="Gujja S."/>
            <person name="Heilman E."/>
            <person name="Heiman D."/>
            <person name="Howarth C."/>
            <person name="Mehta T."/>
            <person name="Neiman D."/>
            <person name="Pearson M."/>
            <person name="Roberts A."/>
            <person name="Saif S."/>
            <person name="Shea T."/>
            <person name="Shenoy N."/>
            <person name="Sisk P."/>
            <person name="Stolte C."/>
            <person name="Sykes S."/>
            <person name="White J."/>
            <person name="Yandava C."/>
            <person name="Izard J."/>
            <person name="Blanton J.M."/>
            <person name="Baranova O.V."/>
            <person name="Tanner A.C."/>
            <person name="Dewhirst F.E."/>
            <person name="Haas B."/>
            <person name="Nusbaum C."/>
            <person name="Birren B."/>
        </authorList>
    </citation>
    <scope>NUCLEOTIDE SEQUENCE [LARGE SCALE GENOMIC DNA]</scope>
    <source>
        <strain evidence="3">ATCC 35896 / D40 B5</strain>
    </source>
</reference>
<dbReference type="AlphaFoldDB" id="D6GTS4"/>
<dbReference type="InterPro" id="IPR008258">
    <property type="entry name" value="Transglycosylase_SLT_dom_1"/>
</dbReference>
<dbReference type="InterPro" id="IPR023346">
    <property type="entry name" value="Lysozyme-like_dom_sf"/>
</dbReference>
<accession>D6GTS4</accession>
<evidence type="ECO:0000313" key="2">
    <source>
        <dbReference type="EMBL" id="EFE27595.1"/>
    </source>
</evidence>
<dbReference type="eggNOG" id="COG0741">
    <property type="taxonomic scope" value="Bacteria"/>
</dbReference>
<evidence type="ECO:0000313" key="3">
    <source>
        <dbReference type="Proteomes" id="UP000007468"/>
    </source>
</evidence>
<dbReference type="PANTHER" id="PTHR37423:SF2">
    <property type="entry name" value="MEMBRANE-BOUND LYTIC MUREIN TRANSGLYCOSYLASE C"/>
    <property type="match status" value="1"/>
</dbReference>
<dbReference type="CAZy" id="GH23">
    <property type="family name" value="Glycoside Hydrolase Family 23"/>
</dbReference>
<dbReference type="PANTHER" id="PTHR37423">
    <property type="entry name" value="SOLUBLE LYTIC MUREIN TRANSGLYCOSYLASE-RELATED"/>
    <property type="match status" value="1"/>
</dbReference>